<dbReference type="AlphaFoldDB" id="A0A839QZZ9"/>
<name>A0A839QZZ9_9MICO</name>
<feature type="region of interest" description="Disordered" evidence="7">
    <location>
        <begin position="204"/>
        <end position="229"/>
    </location>
</feature>
<dbReference type="GO" id="GO:0009234">
    <property type="term" value="P:menaquinone biosynthetic process"/>
    <property type="evidence" value="ECO:0007669"/>
    <property type="project" value="UniProtKB-UniRule"/>
</dbReference>
<dbReference type="GO" id="GO:0030976">
    <property type="term" value="F:thiamine pyrophosphate binding"/>
    <property type="evidence" value="ECO:0007669"/>
    <property type="project" value="UniProtKB-UniRule"/>
</dbReference>
<accession>A0A839QZZ9</accession>
<comment type="pathway">
    <text evidence="6">Quinol/quinone metabolism; menaquinone biosynthesis.</text>
</comment>
<evidence type="ECO:0000313" key="9">
    <source>
        <dbReference type="EMBL" id="MBB3022987.1"/>
    </source>
</evidence>
<keyword evidence="1 6" id="KW-0808">Transferase</keyword>
<evidence type="ECO:0000256" key="6">
    <source>
        <dbReference type="HAMAP-Rule" id="MF_01659"/>
    </source>
</evidence>
<dbReference type="RefSeq" id="WP_343064052.1">
    <property type="nucleotide sequence ID" value="NZ_CBCSFZ010000001.1"/>
</dbReference>
<keyword evidence="6" id="KW-0474">Menaquinone biosynthesis</keyword>
<dbReference type="PIRSF" id="PIRSF004983">
    <property type="entry name" value="MenD"/>
    <property type="match status" value="1"/>
</dbReference>
<dbReference type="EC" id="2.2.1.9" evidence="6"/>
<keyword evidence="10" id="KW-1185">Reference proteome</keyword>
<dbReference type="Pfam" id="PF02776">
    <property type="entry name" value="TPP_enzyme_N"/>
    <property type="match status" value="1"/>
</dbReference>
<dbReference type="GO" id="GO:0070204">
    <property type="term" value="F:2-succinyl-5-enolpyruvyl-6-hydroxy-3-cyclohexene-1-carboxylic-acid synthase activity"/>
    <property type="evidence" value="ECO:0007669"/>
    <property type="project" value="UniProtKB-UniRule"/>
</dbReference>
<dbReference type="UniPathway" id="UPA00079"/>
<dbReference type="InterPro" id="IPR012001">
    <property type="entry name" value="Thiamin_PyroP_enz_TPP-bd_dom"/>
</dbReference>
<dbReference type="Gene3D" id="3.40.50.1220">
    <property type="entry name" value="TPP-binding domain"/>
    <property type="match status" value="1"/>
</dbReference>
<comment type="pathway">
    <text evidence="6">Quinol/quinone metabolism; 1,4-dihydroxy-2-naphthoate biosynthesis; 1,4-dihydroxy-2-naphthoate from chorismate: step 2/7.</text>
</comment>
<dbReference type="SUPFAM" id="SSF52518">
    <property type="entry name" value="Thiamin diphosphate-binding fold (THDP-binding)"/>
    <property type="match status" value="2"/>
</dbReference>
<comment type="cofactor">
    <cofactor evidence="6">
        <name>Mg(2+)</name>
        <dbReference type="ChEBI" id="CHEBI:18420"/>
    </cofactor>
    <cofactor evidence="6">
        <name>Mn(2+)</name>
        <dbReference type="ChEBI" id="CHEBI:29035"/>
    </cofactor>
</comment>
<organism evidence="9 10">
    <name type="scientific">Helcobacillus massiliensis</name>
    <dbReference type="NCBI Taxonomy" id="521392"/>
    <lineage>
        <taxon>Bacteria</taxon>
        <taxon>Bacillati</taxon>
        <taxon>Actinomycetota</taxon>
        <taxon>Actinomycetes</taxon>
        <taxon>Micrococcales</taxon>
        <taxon>Dermabacteraceae</taxon>
        <taxon>Helcobacillus</taxon>
    </lineage>
</organism>
<dbReference type="PANTHER" id="PTHR42916">
    <property type="entry name" value="2-SUCCINYL-5-ENOLPYRUVYL-6-HYDROXY-3-CYCLOHEXENE-1-CARBOXYLATE SYNTHASE"/>
    <property type="match status" value="1"/>
</dbReference>
<evidence type="ECO:0000256" key="7">
    <source>
        <dbReference type="SAM" id="MobiDB-lite"/>
    </source>
</evidence>
<evidence type="ECO:0000256" key="1">
    <source>
        <dbReference type="ARBA" id="ARBA00022679"/>
    </source>
</evidence>
<dbReference type="EMBL" id="JACHWP010000002">
    <property type="protein sequence ID" value="MBB3022987.1"/>
    <property type="molecule type" value="Genomic_DNA"/>
</dbReference>
<comment type="function">
    <text evidence="6">Catalyzes the thiamine diphosphate-dependent decarboxylation of 2-oxoglutarate and the subsequent addition of the resulting succinic semialdehyde-thiamine pyrophosphate anion to isochorismate to yield 2-succinyl-5-enolpyruvyl-6-hydroxy-3-cyclohexene-1-carboxylate (SEPHCHC).</text>
</comment>
<evidence type="ECO:0000259" key="8">
    <source>
        <dbReference type="Pfam" id="PF02776"/>
    </source>
</evidence>
<dbReference type="UniPathway" id="UPA01057">
    <property type="reaction ID" value="UER00164"/>
</dbReference>
<evidence type="ECO:0000256" key="5">
    <source>
        <dbReference type="ARBA" id="ARBA00023211"/>
    </source>
</evidence>
<evidence type="ECO:0000256" key="2">
    <source>
        <dbReference type="ARBA" id="ARBA00022723"/>
    </source>
</evidence>
<keyword evidence="2 6" id="KW-0479">Metal-binding</keyword>
<keyword evidence="4 6" id="KW-0786">Thiamine pyrophosphate</keyword>
<dbReference type="Proteomes" id="UP000568050">
    <property type="component" value="Unassembled WGS sequence"/>
</dbReference>
<dbReference type="CDD" id="cd07037">
    <property type="entry name" value="TPP_PYR_MenD"/>
    <property type="match status" value="1"/>
</dbReference>
<comment type="cofactor">
    <cofactor evidence="6">
        <name>thiamine diphosphate</name>
        <dbReference type="ChEBI" id="CHEBI:58937"/>
    </cofactor>
    <text evidence="6">Binds 1 thiamine pyrophosphate per subunit.</text>
</comment>
<sequence>MTDAQPVPPARPEPGTAVIPASGSGAVECARALLEALRAAGMSDLVVAPGSRSAPIVYAAHALGLRCHVRLDERSAAFTALGISRAGRADGSFAAVATTSGTATAHLLAAMMEAHHSHVPLVALTADRPAELRGTGANQTTHQVGMFEPFTALSADLPAPAADRASGMELRTWASTAARAAATALEGGAPGTDLGAPVHLNLSFRDPLTPQTAPESAAPGPGGEDASAPSRAIRLGARRDAQRAPGVPLSLPMRTVVVAGDADEATGADAAALAEHLDLPIAAEPSSSARRPGPTLITPEQLATVFAEDAHPLRPDAAVVFGHPTLSRPVLRSLLGADDVDITVVSPTIDWVDPTHRAARVLARVDPSASRLTGDADAAGSTTGGEYARAWAAVPTSDATTWQTRAALAVWNEARNGDVLILGASALIRDLERHGGPTRARIIANRGLAGIDGTMSMASGIALARAHRGERGRTRVLLGDVSAIHDLTGLVIGPTEEQPELDIVIVDDGGGRIFGGLEHAGADRGLFDRFFTTPHGTDLAAAARALGVDARTVTAEDLPEALGEQTRGRRVLVVQSSTAQRG</sequence>
<evidence type="ECO:0000313" key="10">
    <source>
        <dbReference type="Proteomes" id="UP000568050"/>
    </source>
</evidence>
<comment type="similarity">
    <text evidence="6">Belongs to the TPP enzyme family. MenD subfamily.</text>
</comment>
<dbReference type="GO" id="GO:0030145">
    <property type="term" value="F:manganese ion binding"/>
    <property type="evidence" value="ECO:0007669"/>
    <property type="project" value="UniProtKB-UniRule"/>
</dbReference>
<dbReference type="HAMAP" id="MF_01659">
    <property type="entry name" value="MenD"/>
    <property type="match status" value="1"/>
</dbReference>
<dbReference type="InterPro" id="IPR004433">
    <property type="entry name" value="MenaQ_synth_MenD"/>
</dbReference>
<evidence type="ECO:0000256" key="4">
    <source>
        <dbReference type="ARBA" id="ARBA00023052"/>
    </source>
</evidence>
<comment type="subunit">
    <text evidence="6">Homodimer.</text>
</comment>
<protein>
    <recommendedName>
        <fullName evidence="6">2-succinyl-5-enolpyruvyl-6-hydroxy-3-cyclohexene-1-carboxylate synthase</fullName>
        <shortName evidence="6">SEPHCHC synthase</shortName>
        <ecNumber evidence="6">2.2.1.9</ecNumber>
    </recommendedName>
    <alternativeName>
        <fullName evidence="6">Menaquinone biosynthesis protein MenD</fullName>
    </alternativeName>
</protein>
<dbReference type="Gene3D" id="3.40.50.970">
    <property type="match status" value="2"/>
</dbReference>
<dbReference type="PANTHER" id="PTHR42916:SF1">
    <property type="entry name" value="PROTEIN PHYLLO, CHLOROPLASTIC"/>
    <property type="match status" value="1"/>
</dbReference>
<dbReference type="GO" id="GO:0000287">
    <property type="term" value="F:magnesium ion binding"/>
    <property type="evidence" value="ECO:0007669"/>
    <property type="project" value="UniProtKB-UniRule"/>
</dbReference>
<reference evidence="9 10" key="1">
    <citation type="submission" date="2020-08" db="EMBL/GenBank/DDBJ databases">
        <title>Sequencing the genomes of 1000 actinobacteria strains.</title>
        <authorList>
            <person name="Klenk H.-P."/>
        </authorList>
    </citation>
    <scope>NUCLEOTIDE SEQUENCE [LARGE SCALE GENOMIC DNA]</scope>
    <source>
        <strain evidence="9 10">DSM 23040</strain>
    </source>
</reference>
<gene>
    <name evidence="6" type="primary">menD</name>
    <name evidence="9" type="ORF">FHX50_001270</name>
</gene>
<dbReference type="InterPro" id="IPR029061">
    <property type="entry name" value="THDP-binding"/>
</dbReference>
<comment type="caution">
    <text evidence="9">The sequence shown here is derived from an EMBL/GenBank/DDBJ whole genome shotgun (WGS) entry which is preliminary data.</text>
</comment>
<comment type="catalytic activity">
    <reaction evidence="6">
        <text>isochorismate + 2-oxoglutarate + H(+) = 5-enolpyruvoyl-6-hydroxy-2-succinyl-cyclohex-3-ene-1-carboxylate + CO2</text>
        <dbReference type="Rhea" id="RHEA:25593"/>
        <dbReference type="ChEBI" id="CHEBI:15378"/>
        <dbReference type="ChEBI" id="CHEBI:16526"/>
        <dbReference type="ChEBI" id="CHEBI:16810"/>
        <dbReference type="ChEBI" id="CHEBI:29780"/>
        <dbReference type="ChEBI" id="CHEBI:58818"/>
        <dbReference type="EC" id="2.2.1.9"/>
    </reaction>
</comment>
<proteinExistence type="inferred from homology"/>
<feature type="domain" description="Thiamine pyrophosphate enzyme N-terminal TPP-binding" evidence="8">
    <location>
        <begin position="29"/>
        <end position="144"/>
    </location>
</feature>
<keyword evidence="3 6" id="KW-0460">Magnesium</keyword>
<keyword evidence="5 6" id="KW-0464">Manganese</keyword>
<evidence type="ECO:0000256" key="3">
    <source>
        <dbReference type="ARBA" id="ARBA00022842"/>
    </source>
</evidence>
<dbReference type="NCBIfam" id="TIGR00173">
    <property type="entry name" value="menD"/>
    <property type="match status" value="1"/>
</dbReference>